<proteinExistence type="predicted"/>
<protein>
    <submittedName>
        <fullName evidence="4">Uncharacterized protein</fullName>
    </submittedName>
</protein>
<reference evidence="5 6" key="1">
    <citation type="submission" date="2018-08" db="EMBL/GenBank/DDBJ databases">
        <title>Genomic investigation of the strawberry pathogen Phytophthora fragariae indicates pathogenicity is determined by transcriptional variation in three key races.</title>
        <authorList>
            <person name="Adams T.M."/>
            <person name="Armitage A.D."/>
            <person name="Sobczyk M.K."/>
            <person name="Bates H.J."/>
            <person name="Dunwell J.M."/>
            <person name="Nellist C.F."/>
            <person name="Harrison R.J."/>
        </authorList>
    </citation>
    <scope>NUCLEOTIDE SEQUENCE [LARGE SCALE GENOMIC DNA]</scope>
    <source>
        <strain evidence="4 6">A4</strain>
        <strain evidence="3 7">NOV-77</strain>
        <strain evidence="1 5">NOV-9</strain>
        <strain evidence="2 8">ONT-3</strain>
    </source>
</reference>
<dbReference type="Proteomes" id="UP000486351">
    <property type="component" value="Unassembled WGS sequence"/>
</dbReference>
<dbReference type="EMBL" id="QXGE01001920">
    <property type="protein sequence ID" value="KAE9286819.1"/>
    <property type="molecule type" value="Genomic_DNA"/>
</dbReference>
<dbReference type="Proteomes" id="UP000488956">
    <property type="component" value="Unassembled WGS sequence"/>
</dbReference>
<dbReference type="EMBL" id="QXFY01006024">
    <property type="protein sequence ID" value="KAE9270089.1"/>
    <property type="molecule type" value="Genomic_DNA"/>
</dbReference>
<dbReference type="Proteomes" id="UP000429523">
    <property type="component" value="Unassembled WGS sequence"/>
</dbReference>
<dbReference type="Proteomes" id="UP000437068">
    <property type="component" value="Unassembled WGS sequence"/>
</dbReference>
<comment type="caution">
    <text evidence="4">The sequence shown here is derived from an EMBL/GenBank/DDBJ whole genome shotgun (WGS) entry which is preliminary data.</text>
</comment>
<evidence type="ECO:0000313" key="7">
    <source>
        <dbReference type="Proteomes" id="UP000486351"/>
    </source>
</evidence>
<evidence type="ECO:0000313" key="8">
    <source>
        <dbReference type="Proteomes" id="UP000488956"/>
    </source>
</evidence>
<evidence type="ECO:0000313" key="1">
    <source>
        <dbReference type="EMBL" id="KAE8922109.1"/>
    </source>
</evidence>
<evidence type="ECO:0000313" key="6">
    <source>
        <dbReference type="Proteomes" id="UP000437068"/>
    </source>
</evidence>
<sequence length="52" mass="5972">MPRVAFKIDSSDTLEYRVNDDDEFHEIEWRVGSVPIDDKESKKSTARASSRG</sequence>
<evidence type="ECO:0000313" key="4">
    <source>
        <dbReference type="EMBL" id="KAE9286819.1"/>
    </source>
</evidence>
<evidence type="ECO:0000313" key="2">
    <source>
        <dbReference type="EMBL" id="KAE9059630.1"/>
    </source>
</evidence>
<accession>A0A6A4CHC8</accession>
<gene>
    <name evidence="4" type="ORF">PF001_g21264</name>
    <name evidence="3" type="ORF">PF008_g30701</name>
    <name evidence="1" type="ORF">PF009_g27618</name>
    <name evidence="2" type="ORF">PF010_g30540</name>
</gene>
<evidence type="ECO:0000313" key="3">
    <source>
        <dbReference type="EMBL" id="KAE9270089.1"/>
    </source>
</evidence>
<name>A0A6A4CHC8_9STRA</name>
<dbReference type="EMBL" id="QXFX01005917">
    <property type="protein sequence ID" value="KAE9059630.1"/>
    <property type="molecule type" value="Genomic_DNA"/>
</dbReference>
<organism evidence="4 6">
    <name type="scientific">Phytophthora fragariae</name>
    <dbReference type="NCBI Taxonomy" id="53985"/>
    <lineage>
        <taxon>Eukaryota</taxon>
        <taxon>Sar</taxon>
        <taxon>Stramenopiles</taxon>
        <taxon>Oomycota</taxon>
        <taxon>Peronosporomycetes</taxon>
        <taxon>Peronosporales</taxon>
        <taxon>Peronosporaceae</taxon>
        <taxon>Phytophthora</taxon>
    </lineage>
</organism>
<dbReference type="EMBL" id="QXGF01003209">
    <property type="protein sequence ID" value="KAE8922109.1"/>
    <property type="molecule type" value="Genomic_DNA"/>
</dbReference>
<dbReference type="AlphaFoldDB" id="A0A6A4CHC8"/>
<evidence type="ECO:0000313" key="5">
    <source>
        <dbReference type="Proteomes" id="UP000429523"/>
    </source>
</evidence>